<feature type="repeat" description="WD" evidence="3">
    <location>
        <begin position="741"/>
        <end position="782"/>
    </location>
</feature>
<feature type="domain" description="EML-like second beta-propeller" evidence="4">
    <location>
        <begin position="750"/>
        <end position="907"/>
    </location>
</feature>
<keyword evidence="1 3" id="KW-0853">WD repeat</keyword>
<dbReference type="PANTHER" id="PTHR19879">
    <property type="entry name" value="TRANSCRIPTION INITIATION FACTOR TFIID"/>
    <property type="match status" value="1"/>
</dbReference>
<dbReference type="AlphaFoldDB" id="A0AAD7D4U3"/>
<organism evidence="5 6">
    <name type="scientific">Mycena rosella</name>
    <name type="common">Pink bonnet</name>
    <name type="synonym">Agaricus rosellus</name>
    <dbReference type="NCBI Taxonomy" id="1033263"/>
    <lineage>
        <taxon>Eukaryota</taxon>
        <taxon>Fungi</taxon>
        <taxon>Dikarya</taxon>
        <taxon>Basidiomycota</taxon>
        <taxon>Agaricomycotina</taxon>
        <taxon>Agaricomycetes</taxon>
        <taxon>Agaricomycetidae</taxon>
        <taxon>Agaricales</taxon>
        <taxon>Marasmiineae</taxon>
        <taxon>Mycenaceae</taxon>
        <taxon>Mycena</taxon>
    </lineage>
</organism>
<feature type="repeat" description="WD" evidence="3">
    <location>
        <begin position="699"/>
        <end position="740"/>
    </location>
</feature>
<dbReference type="PRINTS" id="PR00320">
    <property type="entry name" value="GPROTEINBRPT"/>
</dbReference>
<dbReference type="EMBL" id="JARKIE010000130">
    <property type="protein sequence ID" value="KAJ7679588.1"/>
    <property type="molecule type" value="Genomic_DNA"/>
</dbReference>
<feature type="repeat" description="WD" evidence="3">
    <location>
        <begin position="657"/>
        <end position="698"/>
    </location>
</feature>
<dbReference type="InterPro" id="IPR020472">
    <property type="entry name" value="WD40_PAC1"/>
</dbReference>
<evidence type="ECO:0000259" key="4">
    <source>
        <dbReference type="Pfam" id="PF23414"/>
    </source>
</evidence>
<comment type="caution">
    <text evidence="5">The sequence shown here is derived from an EMBL/GenBank/DDBJ whole genome shotgun (WGS) entry which is preliminary data.</text>
</comment>
<protein>
    <submittedName>
        <fullName evidence="5">WD40-repeat-containing domain protein</fullName>
    </submittedName>
</protein>
<dbReference type="InterPro" id="IPR055442">
    <property type="entry name" value="Beta-prop_EML-like_2nd"/>
</dbReference>
<dbReference type="Proteomes" id="UP001221757">
    <property type="component" value="Unassembled WGS sequence"/>
</dbReference>
<dbReference type="Gene3D" id="2.130.10.10">
    <property type="entry name" value="YVTN repeat-like/Quinoprotein amine dehydrogenase"/>
    <property type="match status" value="6"/>
</dbReference>
<dbReference type="InterPro" id="IPR015943">
    <property type="entry name" value="WD40/YVTN_repeat-like_dom_sf"/>
</dbReference>
<dbReference type="PROSITE" id="PS50294">
    <property type="entry name" value="WD_REPEATS_REGION"/>
    <property type="match status" value="10"/>
</dbReference>
<feature type="repeat" description="WD" evidence="3">
    <location>
        <begin position="614"/>
        <end position="655"/>
    </location>
</feature>
<evidence type="ECO:0000313" key="6">
    <source>
        <dbReference type="Proteomes" id="UP001221757"/>
    </source>
</evidence>
<sequence>MSRQGNESRTVIANIYGGQGGNGGVGGVTGGAAGAGEGPSMNFHRVQNLMSSTMTVHNLPPPSAVPEQSLGPPTGGDLLMHTDSGCYSSQLLRRGRGFPLYVPEPQENLPQEYQREGVAIGDVCMVTPEGILEFFFNIYLDADNPINVNNIPEGFSPLGRYRPRDMISLTYEAGTHVSMPSVQKRDLEPSSGELPEVPFVFDCNAPKGAVLALPHGSHFTKLRNIEHVRRYAANNAESWFKYITDDIGRELANGSLYIITAVEKSRSWGIASFQDVTTKTFQISLELAADDRYQWTTSGSATTKARGSVTIQDCPLNQTLFLHGLSISPGTGIRGRLVKGAEISQIVDSELGGSSGEFVPSASQGIVSSLLLSMGLIGGRPTQGGKQYRRRMQTPNVVNVSEFPPSPPIFHPSEVINEYLLTQFPDATVVMSHDDDWRDILRHDEPSTVQSTVDLLQQICDRFVVIEEDGAIFLSKKEAEISDTRNILGNIDTDAVPNITIAALCTEYGLSNDILAYLREQGFETMRGLFMTSEVELSGLRMGQVAELKRALRKLVMRYSSGSSLQSAGTSDSPPDERVAKYGPPVRRRIASGLRNRTVHISDSKTGTALGRPLTGHKANVSSVAFYPGGKRITSSSDDSTVHIWDSETGAALGQPLTGHTDWVTSVAFSPDGKRIASGSNDSTVRIWDSETGAALGQPLTHTDCVTSVAFSPDGKRIASGSNNSTVRIWDSETGAALGQPLMHTDCVTSVAFSPDGKRIASGSDDSTVRIWDSETGAALGQPLMHTDWVTSVAFSPDGKRIASGSDDSTVRIWDSETGAALGQLLTHTDCVTSVAFSPDGKQIASGSDDSTVRIWDSETCTALGQPLTGHKANVSSVAFSPDGKQITSGSDDSTVCIWDSETGAALGQPLTHTDWVTSVAFSPDGTQIASGSCNRTVRIWDSETGTALGRPLTGHKDNISSVAFSPDETQITSGSNDSTVRIWDSETGTALGQPLTGHTADVTSAAFSPDGKQIISGSDDSTVHIWDSETGTALRQPLKKKLAASVRKGFEVTSPKNILF</sequence>
<keyword evidence="6" id="KW-1185">Reference proteome</keyword>
<feature type="repeat" description="WD" evidence="3">
    <location>
        <begin position="953"/>
        <end position="994"/>
    </location>
</feature>
<dbReference type="Pfam" id="PF23414">
    <property type="entry name" value="Beta-prop_EML_2"/>
    <property type="match status" value="1"/>
</dbReference>
<evidence type="ECO:0000313" key="5">
    <source>
        <dbReference type="EMBL" id="KAJ7679588.1"/>
    </source>
</evidence>
<evidence type="ECO:0000256" key="2">
    <source>
        <dbReference type="ARBA" id="ARBA00022737"/>
    </source>
</evidence>
<dbReference type="PANTHER" id="PTHR19879:SF9">
    <property type="entry name" value="TRANSCRIPTION INITIATION FACTOR TFIID SUBUNIT 5"/>
    <property type="match status" value="1"/>
</dbReference>
<feature type="repeat" description="WD" evidence="3">
    <location>
        <begin position="996"/>
        <end position="1037"/>
    </location>
</feature>
<name>A0AAD7D4U3_MYCRO</name>
<dbReference type="PROSITE" id="PS00678">
    <property type="entry name" value="WD_REPEATS_1"/>
    <property type="match status" value="9"/>
</dbReference>
<proteinExistence type="predicted"/>
<accession>A0AAD7D4U3</accession>
<dbReference type="SUPFAM" id="SSF50978">
    <property type="entry name" value="WD40 repeat-like"/>
    <property type="match status" value="2"/>
</dbReference>
<dbReference type="InterPro" id="IPR001680">
    <property type="entry name" value="WD40_rpt"/>
</dbReference>
<dbReference type="InterPro" id="IPR036322">
    <property type="entry name" value="WD40_repeat_dom_sf"/>
</dbReference>
<feature type="repeat" description="WD" evidence="3">
    <location>
        <begin position="825"/>
        <end position="866"/>
    </location>
</feature>
<reference evidence="5" key="1">
    <citation type="submission" date="2023-03" db="EMBL/GenBank/DDBJ databases">
        <title>Massive genome expansion in bonnet fungi (Mycena s.s.) driven by repeated elements and novel gene families across ecological guilds.</title>
        <authorList>
            <consortium name="Lawrence Berkeley National Laboratory"/>
            <person name="Harder C.B."/>
            <person name="Miyauchi S."/>
            <person name="Viragh M."/>
            <person name="Kuo A."/>
            <person name="Thoen E."/>
            <person name="Andreopoulos B."/>
            <person name="Lu D."/>
            <person name="Skrede I."/>
            <person name="Drula E."/>
            <person name="Henrissat B."/>
            <person name="Morin E."/>
            <person name="Kohler A."/>
            <person name="Barry K."/>
            <person name="LaButti K."/>
            <person name="Morin E."/>
            <person name="Salamov A."/>
            <person name="Lipzen A."/>
            <person name="Mereny Z."/>
            <person name="Hegedus B."/>
            <person name="Baldrian P."/>
            <person name="Stursova M."/>
            <person name="Weitz H."/>
            <person name="Taylor A."/>
            <person name="Grigoriev I.V."/>
            <person name="Nagy L.G."/>
            <person name="Martin F."/>
            <person name="Kauserud H."/>
        </authorList>
    </citation>
    <scope>NUCLEOTIDE SEQUENCE</scope>
    <source>
        <strain evidence="5">CBHHK067</strain>
    </source>
</reference>
<gene>
    <name evidence="5" type="ORF">B0H17DRAFT_1015329</name>
</gene>
<dbReference type="SMART" id="SM00320">
    <property type="entry name" value="WD40"/>
    <property type="match status" value="10"/>
</dbReference>
<dbReference type="InterPro" id="IPR019775">
    <property type="entry name" value="WD40_repeat_CS"/>
</dbReference>
<feature type="repeat" description="WD" evidence="3">
    <location>
        <begin position="910"/>
        <end position="951"/>
    </location>
</feature>
<feature type="repeat" description="WD" evidence="3">
    <location>
        <begin position="783"/>
        <end position="824"/>
    </location>
</feature>
<keyword evidence="2" id="KW-0677">Repeat</keyword>
<dbReference type="CDD" id="cd00200">
    <property type="entry name" value="WD40"/>
    <property type="match status" value="2"/>
</dbReference>
<evidence type="ECO:0000256" key="3">
    <source>
        <dbReference type="PROSITE-ProRule" id="PRU00221"/>
    </source>
</evidence>
<feature type="repeat" description="WD" evidence="3">
    <location>
        <begin position="868"/>
        <end position="909"/>
    </location>
</feature>
<dbReference type="Pfam" id="PF00400">
    <property type="entry name" value="WD40"/>
    <property type="match status" value="6"/>
</dbReference>
<dbReference type="PROSITE" id="PS50082">
    <property type="entry name" value="WD_REPEATS_2"/>
    <property type="match status" value="10"/>
</dbReference>
<evidence type="ECO:0000256" key="1">
    <source>
        <dbReference type="ARBA" id="ARBA00022574"/>
    </source>
</evidence>